<name>A0A4U1FHA1_MONMO</name>
<reference evidence="2" key="1">
    <citation type="journal article" date="2019" name="IScience">
        <title>Narwhal Genome Reveals Long-Term Low Genetic Diversity despite Current Large Abundance Size.</title>
        <authorList>
            <person name="Westbury M.V."/>
            <person name="Petersen B."/>
            <person name="Garde E."/>
            <person name="Heide-Jorgensen M.P."/>
            <person name="Lorenzen E.D."/>
        </authorList>
    </citation>
    <scope>NUCLEOTIDE SEQUENCE [LARGE SCALE GENOMIC DNA]</scope>
</reference>
<protein>
    <submittedName>
        <fullName evidence="1">Uncharacterized protein</fullName>
    </submittedName>
</protein>
<evidence type="ECO:0000313" key="1">
    <source>
        <dbReference type="EMBL" id="TKC49281.1"/>
    </source>
</evidence>
<proteinExistence type="predicted"/>
<dbReference type="Proteomes" id="UP000308365">
    <property type="component" value="Unassembled WGS sequence"/>
</dbReference>
<gene>
    <name evidence="1" type="ORF">EI555_017161</name>
</gene>
<evidence type="ECO:0000313" key="2">
    <source>
        <dbReference type="Proteomes" id="UP000308365"/>
    </source>
</evidence>
<dbReference type="EMBL" id="RWIC01000124">
    <property type="protein sequence ID" value="TKC49281.1"/>
    <property type="molecule type" value="Genomic_DNA"/>
</dbReference>
<sequence length="122" mass="13813">ITNGGSDSKGEEFGNKITDLQRFQEVQNNQLIKIQSCSISVDFYNACVLLSSSVWKNLTTLSYPTEQLPHEDGQERGTGFSKANFGEDTYEKVLSQWSWHRNEKHFLSKSKIMTKCAKDSGN</sequence>
<dbReference type="AlphaFoldDB" id="A0A4U1FHA1"/>
<feature type="non-terminal residue" evidence="1">
    <location>
        <position position="1"/>
    </location>
</feature>
<organism evidence="1 2">
    <name type="scientific">Monodon monoceros</name>
    <name type="common">Narwhal</name>
    <name type="synonym">Ceratodon monodon</name>
    <dbReference type="NCBI Taxonomy" id="40151"/>
    <lineage>
        <taxon>Eukaryota</taxon>
        <taxon>Metazoa</taxon>
        <taxon>Chordata</taxon>
        <taxon>Craniata</taxon>
        <taxon>Vertebrata</taxon>
        <taxon>Euteleostomi</taxon>
        <taxon>Mammalia</taxon>
        <taxon>Eutheria</taxon>
        <taxon>Laurasiatheria</taxon>
        <taxon>Artiodactyla</taxon>
        <taxon>Whippomorpha</taxon>
        <taxon>Cetacea</taxon>
        <taxon>Odontoceti</taxon>
        <taxon>Monodontidae</taxon>
        <taxon>Monodon</taxon>
    </lineage>
</organism>
<accession>A0A4U1FHA1</accession>
<comment type="caution">
    <text evidence="1">The sequence shown here is derived from an EMBL/GenBank/DDBJ whole genome shotgun (WGS) entry which is preliminary data.</text>
</comment>